<dbReference type="EMBL" id="JAHCVK010000001">
    <property type="protein sequence ID" value="MBT0651551.1"/>
    <property type="molecule type" value="Genomic_DNA"/>
</dbReference>
<reference evidence="2 3" key="1">
    <citation type="submission" date="2021-05" db="EMBL/GenBank/DDBJ databases">
        <title>The draft genome of Geobacter luticola JCM 17780.</title>
        <authorList>
            <person name="Xu Z."/>
            <person name="Masuda Y."/>
            <person name="Itoh H."/>
            <person name="Senoo K."/>
        </authorList>
    </citation>
    <scope>NUCLEOTIDE SEQUENCE [LARGE SCALE GENOMIC DNA]</scope>
    <source>
        <strain evidence="2 3">JCM 17780</strain>
    </source>
</reference>
<accession>A0ABS5S852</accession>
<comment type="caution">
    <text evidence="2">The sequence shown here is derived from an EMBL/GenBank/DDBJ whole genome shotgun (WGS) entry which is preliminary data.</text>
</comment>
<dbReference type="RefSeq" id="WP_214173560.1">
    <property type="nucleotide sequence ID" value="NZ_JAHCVK010000001.1"/>
</dbReference>
<dbReference type="InterPro" id="IPR027417">
    <property type="entry name" value="P-loop_NTPase"/>
</dbReference>
<evidence type="ECO:0000313" key="3">
    <source>
        <dbReference type="Proteomes" id="UP000756860"/>
    </source>
</evidence>
<evidence type="ECO:0000256" key="1">
    <source>
        <dbReference type="SAM" id="Coils"/>
    </source>
</evidence>
<gene>
    <name evidence="2" type="ORF">KI810_00645</name>
</gene>
<protein>
    <submittedName>
        <fullName evidence="2">Uncharacterized protein</fullName>
    </submittedName>
</protein>
<feature type="coiled-coil region" evidence="1">
    <location>
        <begin position="134"/>
        <end position="161"/>
    </location>
</feature>
<evidence type="ECO:0000313" key="2">
    <source>
        <dbReference type="EMBL" id="MBT0651551.1"/>
    </source>
</evidence>
<name>A0ABS5S852_9BACT</name>
<dbReference type="Proteomes" id="UP000756860">
    <property type="component" value="Unassembled WGS sequence"/>
</dbReference>
<keyword evidence="3" id="KW-1185">Reference proteome</keyword>
<dbReference type="Gene3D" id="3.40.50.300">
    <property type="entry name" value="P-loop containing nucleotide triphosphate hydrolases"/>
    <property type="match status" value="1"/>
</dbReference>
<proteinExistence type="predicted"/>
<organism evidence="2 3">
    <name type="scientific">Geomobilimonas luticola</name>
    <dbReference type="NCBI Taxonomy" id="1114878"/>
    <lineage>
        <taxon>Bacteria</taxon>
        <taxon>Pseudomonadati</taxon>
        <taxon>Thermodesulfobacteriota</taxon>
        <taxon>Desulfuromonadia</taxon>
        <taxon>Geobacterales</taxon>
        <taxon>Geobacteraceae</taxon>
        <taxon>Geomobilimonas</taxon>
    </lineage>
</organism>
<keyword evidence="1" id="KW-0175">Coiled coil</keyword>
<sequence length="332" mass="37413">MSKNTVKTHDKLLDNAYAAYNDLRLKGEKPTITAIAENAGIARSTINQQKPDWVKFRDTVKGKASPDVTVGVVKISESSKESLRLHKLKDDVNKALKDLEEFRLDSVRAIIKLVEQVHTYKEIADEAPNTRKKQAHLAAQVEELKKMVESLKNQNRELKATAGAGAAIASFQPPASTINIYQDNRPSLEYDDLFRHNLEAMNMLDHLFADPETGPGIVYLLCGNFAAGKSNIIRDHRRMPISRPLYIDGTGHTRDIRQLFLGRIRSIAPNCRIVCIRVMTGIEECLKRNADSNRKKRNYLVSEELIKQIGERFEEVSLTEGFNAIELFGVNT</sequence>